<dbReference type="CDD" id="cd00383">
    <property type="entry name" value="trans_reg_C"/>
    <property type="match status" value="1"/>
</dbReference>
<dbReference type="SUPFAM" id="SSF52172">
    <property type="entry name" value="CheY-like"/>
    <property type="match status" value="1"/>
</dbReference>
<keyword evidence="2" id="KW-0902">Two-component regulatory system</keyword>
<dbReference type="InterPro" id="IPR016032">
    <property type="entry name" value="Sig_transdc_resp-reg_C-effctor"/>
</dbReference>
<dbReference type="Gene3D" id="1.10.10.10">
    <property type="entry name" value="Winged helix-like DNA-binding domain superfamily/Winged helix DNA-binding domain"/>
    <property type="match status" value="1"/>
</dbReference>
<dbReference type="PROSITE" id="PS51755">
    <property type="entry name" value="OMPR_PHOB"/>
    <property type="match status" value="1"/>
</dbReference>
<keyword evidence="9" id="KW-1185">Reference proteome</keyword>
<dbReference type="GO" id="GO:0000156">
    <property type="term" value="F:phosphorelay response regulator activity"/>
    <property type="evidence" value="ECO:0007669"/>
    <property type="project" value="TreeGrafter"/>
</dbReference>
<evidence type="ECO:0000256" key="2">
    <source>
        <dbReference type="ARBA" id="ARBA00023012"/>
    </source>
</evidence>
<evidence type="ECO:0000256" key="5">
    <source>
        <dbReference type="ARBA" id="ARBA00023163"/>
    </source>
</evidence>
<dbReference type="Pfam" id="PF00486">
    <property type="entry name" value="Trans_reg_C"/>
    <property type="match status" value="1"/>
</dbReference>
<feature type="domain" description="OmpR/PhoB-type" evidence="7">
    <location>
        <begin position="110"/>
        <end position="207"/>
    </location>
</feature>
<reference evidence="8 9" key="1">
    <citation type="submission" date="2018-07" db="EMBL/GenBank/DDBJ databases">
        <title>Desertimonas flava gen. nov. sp. nov.</title>
        <authorList>
            <person name="Liu S."/>
        </authorList>
    </citation>
    <scope>NUCLEOTIDE SEQUENCE [LARGE SCALE GENOMIC DNA]</scope>
    <source>
        <strain evidence="8 9">16Sb5-5</strain>
    </source>
</reference>
<evidence type="ECO:0000256" key="1">
    <source>
        <dbReference type="ARBA" id="ARBA00022553"/>
    </source>
</evidence>
<dbReference type="GO" id="GO:0000976">
    <property type="term" value="F:transcription cis-regulatory region binding"/>
    <property type="evidence" value="ECO:0007669"/>
    <property type="project" value="TreeGrafter"/>
</dbReference>
<dbReference type="AlphaFoldDB" id="A0A367YW33"/>
<dbReference type="InterPro" id="IPR011006">
    <property type="entry name" value="CheY-like_superfamily"/>
</dbReference>
<dbReference type="GO" id="GO:0006355">
    <property type="term" value="P:regulation of DNA-templated transcription"/>
    <property type="evidence" value="ECO:0007669"/>
    <property type="project" value="InterPro"/>
</dbReference>
<dbReference type="Gene3D" id="3.40.50.2300">
    <property type="match status" value="1"/>
</dbReference>
<organism evidence="8 9">
    <name type="scientific">Desertihabitans brevis</name>
    <dbReference type="NCBI Taxonomy" id="2268447"/>
    <lineage>
        <taxon>Bacteria</taxon>
        <taxon>Bacillati</taxon>
        <taxon>Actinomycetota</taxon>
        <taxon>Actinomycetes</taxon>
        <taxon>Propionibacteriales</taxon>
        <taxon>Propionibacteriaceae</taxon>
        <taxon>Desertihabitans</taxon>
    </lineage>
</organism>
<dbReference type="GO" id="GO:0005829">
    <property type="term" value="C:cytosol"/>
    <property type="evidence" value="ECO:0007669"/>
    <property type="project" value="TreeGrafter"/>
</dbReference>
<proteinExistence type="predicted"/>
<gene>
    <name evidence="8" type="ORF">DT076_12915</name>
</gene>
<dbReference type="InterPro" id="IPR001867">
    <property type="entry name" value="OmpR/PhoB-type_DNA-bd"/>
</dbReference>
<keyword evidence="3" id="KW-0805">Transcription regulation</keyword>
<dbReference type="PANTHER" id="PTHR48111">
    <property type="entry name" value="REGULATOR OF RPOS"/>
    <property type="match status" value="1"/>
</dbReference>
<dbReference type="SUPFAM" id="SSF46894">
    <property type="entry name" value="C-terminal effector domain of the bipartite response regulators"/>
    <property type="match status" value="1"/>
</dbReference>
<evidence type="ECO:0000256" key="4">
    <source>
        <dbReference type="ARBA" id="ARBA00023125"/>
    </source>
</evidence>
<keyword evidence="4 6" id="KW-0238">DNA-binding</keyword>
<evidence type="ECO:0000313" key="9">
    <source>
        <dbReference type="Proteomes" id="UP000252770"/>
    </source>
</evidence>
<comment type="caution">
    <text evidence="8">The sequence shown here is derived from an EMBL/GenBank/DDBJ whole genome shotgun (WGS) entry which is preliminary data.</text>
</comment>
<dbReference type="Proteomes" id="UP000252770">
    <property type="component" value="Unassembled WGS sequence"/>
</dbReference>
<protein>
    <submittedName>
        <fullName evidence="8">DNA-binding response regulator</fullName>
    </submittedName>
</protein>
<accession>A0A367YW33</accession>
<dbReference type="SMART" id="SM00862">
    <property type="entry name" value="Trans_reg_C"/>
    <property type="match status" value="1"/>
</dbReference>
<dbReference type="GO" id="GO:0032993">
    <property type="term" value="C:protein-DNA complex"/>
    <property type="evidence" value="ECO:0007669"/>
    <property type="project" value="TreeGrafter"/>
</dbReference>
<dbReference type="PANTHER" id="PTHR48111:SF1">
    <property type="entry name" value="TWO-COMPONENT RESPONSE REGULATOR ORR33"/>
    <property type="match status" value="1"/>
</dbReference>
<evidence type="ECO:0000256" key="6">
    <source>
        <dbReference type="PROSITE-ProRule" id="PRU01091"/>
    </source>
</evidence>
<dbReference type="InterPro" id="IPR039420">
    <property type="entry name" value="WalR-like"/>
</dbReference>
<sequence>MAAGLSVGYREVDDVAAAIRRLRHEVPSLLVVQADGGDHRVAEAVRRLTRHLHEDAGLLVLLEQRDREVGRRLRLDGADHVLTGPSVLDELRRVVLRLHHRAVQSRDRDADRWTWGELAIDHGRREVRVGSRLVELTRSEFELLAVLSRQPARVFTRIELSRVALHEGGGSSRALESHLSRLRRKIELADGPRVVQPVRGVGYRLEAS</sequence>
<name>A0A367YW33_9ACTN</name>
<evidence type="ECO:0000256" key="3">
    <source>
        <dbReference type="ARBA" id="ARBA00023015"/>
    </source>
</evidence>
<evidence type="ECO:0000313" key="8">
    <source>
        <dbReference type="EMBL" id="RCK69222.1"/>
    </source>
</evidence>
<keyword evidence="5" id="KW-0804">Transcription</keyword>
<dbReference type="EMBL" id="QOUI01000007">
    <property type="protein sequence ID" value="RCK69222.1"/>
    <property type="molecule type" value="Genomic_DNA"/>
</dbReference>
<dbReference type="RefSeq" id="WP_114127078.1">
    <property type="nucleotide sequence ID" value="NZ_QOUI01000007.1"/>
</dbReference>
<dbReference type="InterPro" id="IPR036388">
    <property type="entry name" value="WH-like_DNA-bd_sf"/>
</dbReference>
<feature type="DNA-binding region" description="OmpR/PhoB-type" evidence="6">
    <location>
        <begin position="110"/>
        <end position="207"/>
    </location>
</feature>
<keyword evidence="1" id="KW-0597">Phosphoprotein</keyword>
<evidence type="ECO:0000259" key="7">
    <source>
        <dbReference type="PROSITE" id="PS51755"/>
    </source>
</evidence>